<proteinExistence type="predicted"/>
<dbReference type="HOGENOM" id="CLU_3244359_0_0_11"/>
<dbReference type="AlphaFoldDB" id="K0YUF7"/>
<comment type="caution">
    <text evidence="1">The sequence shown here is derived from an EMBL/GenBank/DDBJ whole genome shotgun (WGS) entry which is preliminary data.</text>
</comment>
<reference evidence="1 2" key="1">
    <citation type="submission" date="2012-08" db="EMBL/GenBank/DDBJ databases">
        <title>The Genome Sequence of Slackia piriformis YIT 12062.</title>
        <authorList>
            <consortium name="The Broad Institute Genome Sequencing Platform"/>
            <person name="Earl A."/>
            <person name="Ward D."/>
            <person name="Feldgarden M."/>
            <person name="Gevers D."/>
            <person name="Morotomi M."/>
            <person name="Walker B."/>
            <person name="Young S.K."/>
            <person name="Zeng Q."/>
            <person name="Gargeya S."/>
            <person name="Fitzgerald M."/>
            <person name="Haas B."/>
            <person name="Abouelleil A."/>
            <person name="Alvarado L."/>
            <person name="Arachchi H.M."/>
            <person name="Berlin A.M."/>
            <person name="Chapman S.B."/>
            <person name="Goldberg J."/>
            <person name="Griggs A."/>
            <person name="Gujja S."/>
            <person name="Hansen M."/>
            <person name="Howarth C."/>
            <person name="Imamovic A."/>
            <person name="Larimer J."/>
            <person name="McCowen C."/>
            <person name="Montmayeur A."/>
            <person name="Murphy C."/>
            <person name="Neiman D."/>
            <person name="Pearson M."/>
            <person name="Priest M."/>
            <person name="Roberts A."/>
            <person name="Saif S."/>
            <person name="Shea T."/>
            <person name="Sisk P."/>
            <person name="Sykes S."/>
            <person name="Wortman J."/>
            <person name="Nusbaum C."/>
            <person name="Birren B."/>
        </authorList>
    </citation>
    <scope>NUCLEOTIDE SEQUENCE [LARGE SCALE GENOMIC DNA]</scope>
    <source>
        <strain evidence="1 2">YIT 12062</strain>
    </source>
</reference>
<feature type="non-terminal residue" evidence="1">
    <location>
        <position position="43"/>
    </location>
</feature>
<evidence type="ECO:0000313" key="2">
    <source>
        <dbReference type="Proteomes" id="UP000006069"/>
    </source>
</evidence>
<protein>
    <submittedName>
        <fullName evidence="1">Uncharacterized protein</fullName>
    </submittedName>
</protein>
<dbReference type="Proteomes" id="UP000006069">
    <property type="component" value="Unassembled WGS sequence"/>
</dbReference>
<keyword evidence="2" id="KW-1185">Reference proteome</keyword>
<sequence length="43" mass="4652">MEYTKKELAEICGVSVQAIDKKLRKTGLMDGCSVVAGRLQIPA</sequence>
<gene>
    <name evidence="1" type="ORF">HMPREF9451_01861</name>
</gene>
<evidence type="ECO:0000313" key="1">
    <source>
        <dbReference type="EMBL" id="EJZ83074.1"/>
    </source>
</evidence>
<dbReference type="EMBL" id="ADMD01000012">
    <property type="protein sequence ID" value="EJZ83074.1"/>
    <property type="molecule type" value="Genomic_DNA"/>
</dbReference>
<name>K0YUF7_9ACTN</name>
<organism evidence="1 2">
    <name type="scientific">Slackia piriformis YIT 12062</name>
    <dbReference type="NCBI Taxonomy" id="742818"/>
    <lineage>
        <taxon>Bacteria</taxon>
        <taxon>Bacillati</taxon>
        <taxon>Actinomycetota</taxon>
        <taxon>Coriobacteriia</taxon>
        <taxon>Eggerthellales</taxon>
        <taxon>Eggerthellaceae</taxon>
        <taxon>Slackia</taxon>
    </lineage>
</organism>
<dbReference type="InParanoid" id="K0YUF7"/>
<accession>K0YUF7</accession>